<feature type="region of interest" description="Disordered" evidence="1">
    <location>
        <begin position="238"/>
        <end position="271"/>
    </location>
</feature>
<sequence>MVHTRSILTAFISIGAASSVLAVPVPSSVGAGASNDGVVPTTFNVPAPTQGSAASSSALLTKSTLNPVNPSSSALPKHLDNGRNPAVSQTLEMASFNARGLDMMIEHDFDWKQPHWFDHHLSDDDVEFMEEQPVHVEDEEGSDFEDKVEEDMVHLESHNISLNRRQDDANELPSVNPDTTAPAASGSTIPSAGSKPGLRAGVQAKAQRVIASLKQSRLGQKFPVPGQIQKMLEKLNTMRQSGNSRNSRMPAATTGQPSHEAGPSPEGPTTTADRRAMLETRGEIDIDKAYVALDSLGFNWEAFLKDTQYGKIIQSMDEQSQTNWQTRFKSMKASRDRQASSGSRTGRDIV</sequence>
<evidence type="ECO:0000256" key="2">
    <source>
        <dbReference type="SAM" id="SignalP"/>
    </source>
</evidence>
<dbReference type="Proteomes" id="UP001163850">
    <property type="component" value="Unassembled WGS sequence"/>
</dbReference>
<organism evidence="3 4">
    <name type="scientific">Lentinula detonsa</name>
    <dbReference type="NCBI Taxonomy" id="2804962"/>
    <lineage>
        <taxon>Eukaryota</taxon>
        <taxon>Fungi</taxon>
        <taxon>Dikarya</taxon>
        <taxon>Basidiomycota</taxon>
        <taxon>Agaricomycotina</taxon>
        <taxon>Agaricomycetes</taxon>
        <taxon>Agaricomycetidae</taxon>
        <taxon>Agaricales</taxon>
        <taxon>Marasmiineae</taxon>
        <taxon>Omphalotaceae</taxon>
        <taxon>Lentinula</taxon>
    </lineage>
</organism>
<feature type="region of interest" description="Disordered" evidence="1">
    <location>
        <begin position="317"/>
        <end position="350"/>
    </location>
</feature>
<reference evidence="3" key="1">
    <citation type="submission" date="2022-08" db="EMBL/GenBank/DDBJ databases">
        <authorList>
            <consortium name="DOE Joint Genome Institute"/>
            <person name="Min B."/>
            <person name="Riley R."/>
            <person name="Sierra-Patev S."/>
            <person name="Naranjo-Ortiz M."/>
            <person name="Looney B."/>
            <person name="Konkel Z."/>
            <person name="Slot J.C."/>
            <person name="Sakamoto Y."/>
            <person name="Steenwyk J.L."/>
            <person name="Rokas A."/>
            <person name="Carro J."/>
            <person name="Camarero S."/>
            <person name="Ferreira P."/>
            <person name="Molpeceres G."/>
            <person name="Ruiz-Duenas F.J."/>
            <person name="Serrano A."/>
            <person name="Henrissat B."/>
            <person name="Drula E."/>
            <person name="Hughes K.W."/>
            <person name="Mata J.L."/>
            <person name="Ishikawa N.K."/>
            <person name="Vargas-Isla R."/>
            <person name="Ushijima S."/>
            <person name="Smith C.A."/>
            <person name="Ahrendt S."/>
            <person name="Andreopoulos W."/>
            <person name="He G."/>
            <person name="Labutti K."/>
            <person name="Lipzen A."/>
            <person name="Ng V."/>
            <person name="Sandor L."/>
            <person name="Barry K."/>
            <person name="Martinez A.T."/>
            <person name="Xiao Y."/>
            <person name="Gibbons J.G."/>
            <person name="Terashima K."/>
            <person name="Hibbett D.S."/>
            <person name="Grigoriev I.V."/>
        </authorList>
    </citation>
    <scope>NUCLEOTIDE SEQUENCE</scope>
    <source>
        <strain evidence="3">TFB7829</strain>
    </source>
</reference>
<evidence type="ECO:0000313" key="4">
    <source>
        <dbReference type="Proteomes" id="UP001163850"/>
    </source>
</evidence>
<dbReference type="AlphaFoldDB" id="A0AA38UPP2"/>
<evidence type="ECO:0000256" key="1">
    <source>
        <dbReference type="SAM" id="MobiDB-lite"/>
    </source>
</evidence>
<feature type="signal peptide" evidence="2">
    <location>
        <begin position="1"/>
        <end position="22"/>
    </location>
</feature>
<feature type="compositionally biased region" description="Polar residues" evidence="1">
    <location>
        <begin position="238"/>
        <end position="257"/>
    </location>
</feature>
<keyword evidence="2" id="KW-0732">Signal</keyword>
<name>A0AA38UPP2_9AGAR</name>
<feature type="chain" id="PRO_5041401913" evidence="2">
    <location>
        <begin position="23"/>
        <end position="350"/>
    </location>
</feature>
<comment type="caution">
    <text evidence="3">The sequence shown here is derived from an EMBL/GenBank/DDBJ whole genome shotgun (WGS) entry which is preliminary data.</text>
</comment>
<evidence type="ECO:0000313" key="3">
    <source>
        <dbReference type="EMBL" id="KAJ3980816.1"/>
    </source>
</evidence>
<feature type="compositionally biased region" description="Polar residues" evidence="1">
    <location>
        <begin position="317"/>
        <end position="328"/>
    </location>
</feature>
<gene>
    <name evidence="3" type="ORF">F5890DRAFT_639927</name>
</gene>
<protein>
    <submittedName>
        <fullName evidence="3">Uncharacterized protein</fullName>
    </submittedName>
</protein>
<feature type="region of interest" description="Disordered" evidence="1">
    <location>
        <begin position="159"/>
        <end position="200"/>
    </location>
</feature>
<proteinExistence type="predicted"/>
<dbReference type="EMBL" id="MU802156">
    <property type="protein sequence ID" value="KAJ3980816.1"/>
    <property type="molecule type" value="Genomic_DNA"/>
</dbReference>
<accession>A0AA38UPP2</accession>